<sequence>MAKEMDDEKEKLHAQLLALPGYGYEVVFDHLPTTMSQDFIRRMCEPHGIVRQVRIIQDEDTLERKGYHEYLRCSFPESKHTLLIANVPKTWTMDVLTKVLEDVGPGVVCIQLSKDPQNPSLNCGSACVFYHNNACAHYSLQKMSSASFKLDGITPYVTFANQSLAASASQNIPKNVIIDQLKELFRLNGGKTEVIMPPGEFGGNRDTEEYDFDASINEKEKHAELLALPRYGYEVVVDCLPSFMSEDHVRIIKDKDTGERKVYVAFTSKEASLKAIKFLYEDKSLRCSFPERKHILFIGNVPKTWTTDMLRKVLEDIGPGVGYIQLLKESRNSSMNCGFAFVYYHNNACAHYSMQKMSSASFKLDGFTPDVTFANRDIAFADGKNVAPISACTSQELFRFYGGIKKVAMQPGEVGGNRDTEEYDFEGTLPMQYEGFYSALSLHVCLLVLILLSC</sequence>
<dbReference type="Proteomes" id="UP001372338">
    <property type="component" value="Unassembled WGS sequence"/>
</dbReference>
<organism evidence="4 5">
    <name type="scientific">Crotalaria pallida</name>
    <name type="common">Smooth rattlebox</name>
    <name type="synonym">Crotalaria striata</name>
    <dbReference type="NCBI Taxonomy" id="3830"/>
    <lineage>
        <taxon>Eukaryota</taxon>
        <taxon>Viridiplantae</taxon>
        <taxon>Streptophyta</taxon>
        <taxon>Embryophyta</taxon>
        <taxon>Tracheophyta</taxon>
        <taxon>Spermatophyta</taxon>
        <taxon>Magnoliopsida</taxon>
        <taxon>eudicotyledons</taxon>
        <taxon>Gunneridae</taxon>
        <taxon>Pentapetalae</taxon>
        <taxon>rosids</taxon>
        <taxon>fabids</taxon>
        <taxon>Fabales</taxon>
        <taxon>Fabaceae</taxon>
        <taxon>Papilionoideae</taxon>
        <taxon>50 kb inversion clade</taxon>
        <taxon>genistoids sensu lato</taxon>
        <taxon>core genistoids</taxon>
        <taxon>Crotalarieae</taxon>
        <taxon>Crotalaria</taxon>
    </lineage>
</organism>
<evidence type="ECO:0000259" key="3">
    <source>
        <dbReference type="PROSITE" id="PS50102"/>
    </source>
</evidence>
<dbReference type="GO" id="GO:0003723">
    <property type="term" value="F:RNA binding"/>
    <property type="evidence" value="ECO:0007669"/>
    <property type="project" value="UniProtKB-UniRule"/>
</dbReference>
<feature type="domain" description="RRM" evidence="3">
    <location>
        <begin position="294"/>
        <end position="376"/>
    </location>
</feature>
<protein>
    <recommendedName>
        <fullName evidence="3">RRM domain-containing protein</fullName>
    </recommendedName>
</protein>
<gene>
    <name evidence="4" type="ORF">RIF29_12138</name>
</gene>
<reference evidence="4 5" key="1">
    <citation type="submission" date="2024-01" db="EMBL/GenBank/DDBJ databases">
        <title>The genomes of 5 underutilized Papilionoideae crops provide insights into root nodulation and disease resistanc.</title>
        <authorList>
            <person name="Yuan L."/>
        </authorList>
    </citation>
    <scope>NUCLEOTIDE SEQUENCE [LARGE SCALE GENOMIC DNA]</scope>
    <source>
        <strain evidence="4">ZHUSHIDOU_FW_LH</strain>
        <tissue evidence="4">Leaf</tissue>
    </source>
</reference>
<dbReference type="PROSITE" id="PS50102">
    <property type="entry name" value="RRM"/>
    <property type="match status" value="1"/>
</dbReference>
<evidence type="ECO:0000313" key="5">
    <source>
        <dbReference type="Proteomes" id="UP001372338"/>
    </source>
</evidence>
<evidence type="ECO:0000313" key="4">
    <source>
        <dbReference type="EMBL" id="KAK7282977.1"/>
    </source>
</evidence>
<keyword evidence="1 2" id="KW-0694">RNA-binding</keyword>
<dbReference type="CDD" id="cd00590">
    <property type="entry name" value="RRM_SF"/>
    <property type="match status" value="1"/>
</dbReference>
<dbReference type="SMART" id="SM00360">
    <property type="entry name" value="RRM"/>
    <property type="match status" value="2"/>
</dbReference>
<comment type="caution">
    <text evidence="4">The sequence shown here is derived from an EMBL/GenBank/DDBJ whole genome shotgun (WGS) entry which is preliminary data.</text>
</comment>
<dbReference type="AlphaFoldDB" id="A0AAN9P0R0"/>
<dbReference type="EMBL" id="JAYWIO010000002">
    <property type="protein sequence ID" value="KAK7282977.1"/>
    <property type="molecule type" value="Genomic_DNA"/>
</dbReference>
<dbReference type="Gene3D" id="3.30.70.330">
    <property type="match status" value="2"/>
</dbReference>
<accession>A0AAN9P0R0</accession>
<dbReference type="InterPro" id="IPR035979">
    <property type="entry name" value="RBD_domain_sf"/>
</dbReference>
<dbReference type="PANTHER" id="PTHR21245">
    <property type="entry name" value="HETEROGENEOUS NUCLEAR RIBONUCLEOPROTEIN"/>
    <property type="match status" value="1"/>
</dbReference>
<name>A0AAN9P0R0_CROPI</name>
<evidence type="ECO:0000256" key="2">
    <source>
        <dbReference type="PROSITE-ProRule" id="PRU00176"/>
    </source>
</evidence>
<proteinExistence type="predicted"/>
<dbReference type="SUPFAM" id="SSF54928">
    <property type="entry name" value="RNA-binding domain, RBD"/>
    <property type="match status" value="2"/>
</dbReference>
<evidence type="ECO:0000256" key="1">
    <source>
        <dbReference type="ARBA" id="ARBA00022884"/>
    </source>
</evidence>
<keyword evidence="5" id="KW-1185">Reference proteome</keyword>
<dbReference type="InterPro" id="IPR000504">
    <property type="entry name" value="RRM_dom"/>
</dbReference>
<dbReference type="Pfam" id="PF00076">
    <property type="entry name" value="RRM_1"/>
    <property type="match status" value="1"/>
</dbReference>
<dbReference type="InterPro" id="IPR012677">
    <property type="entry name" value="Nucleotide-bd_a/b_plait_sf"/>
</dbReference>